<dbReference type="RefSeq" id="WP_058494127.1">
    <property type="nucleotide sequence ID" value="NZ_CBCRUR010000021.1"/>
</dbReference>
<evidence type="ECO:0000259" key="2">
    <source>
        <dbReference type="Pfam" id="PF13681"/>
    </source>
</evidence>
<dbReference type="InterPro" id="IPR025205">
    <property type="entry name" value="PilX/PilW_C"/>
</dbReference>
<comment type="caution">
    <text evidence="3">The sequence shown here is derived from an EMBL/GenBank/DDBJ whole genome shotgun (WGS) entry which is preliminary data.</text>
</comment>
<name>A0A0W1A359_9GAMM</name>
<dbReference type="STRING" id="45076.Lwor_2359"/>
<keyword evidence="4" id="KW-1185">Reference proteome</keyword>
<dbReference type="EMBL" id="LNZC01000031">
    <property type="protein sequence ID" value="KTD75793.1"/>
    <property type="molecule type" value="Genomic_DNA"/>
</dbReference>
<organism evidence="3 4">
    <name type="scientific">Legionella worsleiensis</name>
    <dbReference type="NCBI Taxonomy" id="45076"/>
    <lineage>
        <taxon>Bacteria</taxon>
        <taxon>Pseudomonadati</taxon>
        <taxon>Pseudomonadota</taxon>
        <taxon>Gammaproteobacteria</taxon>
        <taxon>Legionellales</taxon>
        <taxon>Legionellaceae</taxon>
        <taxon>Legionella</taxon>
    </lineage>
</organism>
<protein>
    <submittedName>
        <fullName evidence="3">Tfp pilus assembly protein PilX</fullName>
    </submittedName>
</protein>
<proteinExistence type="predicted"/>
<dbReference type="OrthoDB" id="5653538at2"/>
<feature type="domain" description="PilX/PilW C-terminal" evidence="2">
    <location>
        <begin position="78"/>
        <end position="166"/>
    </location>
</feature>
<reference evidence="3 4" key="1">
    <citation type="submission" date="2015-11" db="EMBL/GenBank/DDBJ databases">
        <title>Genomic analysis of 38 Legionella species identifies large and diverse effector repertoires.</title>
        <authorList>
            <person name="Burstein D."/>
            <person name="Amaro F."/>
            <person name="Zusman T."/>
            <person name="Lifshitz Z."/>
            <person name="Cohen O."/>
            <person name="Gilbert J.A."/>
            <person name="Pupko T."/>
            <person name="Shuman H.A."/>
            <person name="Segal G."/>
        </authorList>
    </citation>
    <scope>NUCLEOTIDE SEQUENCE [LARGE SCALE GENOMIC DNA]</scope>
    <source>
        <strain evidence="3 4">ATCC 49508</strain>
    </source>
</reference>
<evidence type="ECO:0000256" key="1">
    <source>
        <dbReference type="SAM" id="Phobius"/>
    </source>
</evidence>
<evidence type="ECO:0000313" key="3">
    <source>
        <dbReference type="EMBL" id="KTD75793.1"/>
    </source>
</evidence>
<evidence type="ECO:0000313" key="4">
    <source>
        <dbReference type="Proteomes" id="UP000054662"/>
    </source>
</evidence>
<feature type="transmembrane region" description="Helical" evidence="1">
    <location>
        <begin position="12"/>
        <end position="33"/>
    </location>
</feature>
<dbReference type="PATRIC" id="fig|45076.6.peg.2594"/>
<gene>
    <name evidence="3" type="ORF">Lwor_2359</name>
</gene>
<keyword evidence="1" id="KW-1133">Transmembrane helix</keyword>
<sequence>MNTLSSLNQLKQQGYILITTLVLMSMLTVMALTQSSHNTTQTRVATNATDFEISFEKTEGALNEAVNKVLNGTYTTQNFLANTNGLYVFDPAIAPIWQTVNWGSSSSVIHSFQGSSGTQSSYVIEQLPSVVQPGQNMKSPTYVYRITARSVGANGTSSVLIQSTIQLQQ</sequence>
<dbReference type="Pfam" id="PF13681">
    <property type="entry name" value="PilX"/>
    <property type="match status" value="1"/>
</dbReference>
<dbReference type="AlphaFoldDB" id="A0A0W1A359"/>
<keyword evidence="1" id="KW-0812">Transmembrane</keyword>
<dbReference type="Proteomes" id="UP000054662">
    <property type="component" value="Unassembled WGS sequence"/>
</dbReference>
<keyword evidence="1" id="KW-0472">Membrane</keyword>
<accession>A0A0W1A359</accession>